<name>A0A1T3D5M8_9FLAO</name>
<dbReference type="EMBL" id="CP014339">
    <property type="protein sequence ID" value="AQX51452.1"/>
    <property type="molecule type" value="Genomic_DNA"/>
</dbReference>
<evidence type="ECO:0000313" key="5">
    <source>
        <dbReference type="EMBL" id="STD13437.1"/>
    </source>
</evidence>
<gene>
    <name evidence="3" type="ORF">AYC66_12525</name>
    <name evidence="4" type="ORF">BAY09_13475</name>
    <name evidence="5" type="ORF">NCTC10588_03768</name>
</gene>
<dbReference type="RefSeq" id="WP_078413058.1">
    <property type="nucleotide sequence ID" value="NZ_BQKS01000016.1"/>
</dbReference>
<dbReference type="InterPro" id="IPR008278">
    <property type="entry name" value="4-PPantetheinyl_Trfase_dom"/>
</dbReference>
<keyword evidence="1 3" id="KW-0808">Transferase</keyword>
<reference evidence="4" key="2">
    <citation type="submission" date="2016-06" db="EMBL/GenBank/DDBJ databases">
        <authorList>
            <person name="Nicholson A.C."/>
        </authorList>
    </citation>
    <scope>NUCLEOTIDE SEQUENCE [LARGE SCALE GENOMIC DNA]</scope>
    <source>
        <strain evidence="4">E6809</strain>
    </source>
</reference>
<dbReference type="Proteomes" id="UP000254876">
    <property type="component" value="Unassembled WGS sequence"/>
</dbReference>
<dbReference type="Proteomes" id="UP000189738">
    <property type="component" value="Chromosome"/>
</dbReference>
<organism evidence="5 7">
    <name type="scientific">Elizabethkingia anophelis</name>
    <dbReference type="NCBI Taxonomy" id="1117645"/>
    <lineage>
        <taxon>Bacteria</taxon>
        <taxon>Pseudomonadati</taxon>
        <taxon>Bacteroidota</taxon>
        <taxon>Flavobacteriia</taxon>
        <taxon>Flavobacteriales</taxon>
        <taxon>Weeksellaceae</taxon>
        <taxon>Elizabethkingia</taxon>
    </lineage>
</organism>
<reference evidence="5 7" key="3">
    <citation type="submission" date="2018-06" db="EMBL/GenBank/DDBJ databases">
        <authorList>
            <consortium name="Pathogen Informatics"/>
            <person name="Doyle S."/>
        </authorList>
    </citation>
    <scope>NUCLEOTIDE SEQUENCE [LARGE SCALE GENOMIC DNA]</scope>
    <source>
        <strain evidence="5 7">NCTC10588</strain>
    </source>
</reference>
<dbReference type="GO" id="GO:0008897">
    <property type="term" value="F:holo-[acyl-carrier-protein] synthase activity"/>
    <property type="evidence" value="ECO:0007669"/>
    <property type="project" value="InterPro"/>
</dbReference>
<sequence>MPLYQNFSDNKAVVWVWKYDESEELNPQELLEPENYEKVTHYHPKKIAEVLMVRKMLKQLLPEHKILYKENGEPYLMPADKEISISHSFPLAAIAISDKKVGIDLEMVKDKIVKIKHKFTLNESSFIIPEEEKEYLTAIWCVKESLYKLHHSKFWSLKKNYEVEAFQLHHLDNVRCKVYDDTFSDYFWAQLKRFDDFFFSIVVES</sequence>
<evidence type="ECO:0000313" key="7">
    <source>
        <dbReference type="Proteomes" id="UP000254876"/>
    </source>
</evidence>
<dbReference type="InterPro" id="IPR037143">
    <property type="entry name" value="4-PPantetheinyl_Trfase_dom_sf"/>
</dbReference>
<evidence type="ECO:0000313" key="4">
    <source>
        <dbReference type="EMBL" id="OPB52174.1"/>
    </source>
</evidence>
<dbReference type="GO" id="GO:0000287">
    <property type="term" value="F:magnesium ion binding"/>
    <property type="evidence" value="ECO:0007669"/>
    <property type="project" value="InterPro"/>
</dbReference>
<feature type="domain" description="4'-phosphopantetheinyl transferase" evidence="2">
    <location>
        <begin position="101"/>
        <end position="184"/>
    </location>
</feature>
<dbReference type="SUPFAM" id="SSF56214">
    <property type="entry name" value="4'-phosphopantetheinyl transferase"/>
    <property type="match status" value="2"/>
</dbReference>
<proteinExistence type="predicted"/>
<accession>A0A1T3D5M8</accession>
<dbReference type="AlphaFoldDB" id="A0A1T3D5M8"/>
<reference evidence="3 6" key="1">
    <citation type="submission" date="2016-02" db="EMBL/GenBank/DDBJ databases">
        <authorList>
            <person name="Nicholson A.C."/>
            <person name="Humrighouse B.W."/>
            <person name="Loparev V."/>
            <person name="Emery B."/>
            <person name="Graziano J."/>
            <person name="McQuiston J.R."/>
        </authorList>
    </citation>
    <scope>NUCLEOTIDE SEQUENCE [LARGE SCALE GENOMIC DNA]</scope>
    <source>
        <strain evidence="3 6">E6809</strain>
    </source>
</reference>
<evidence type="ECO:0000313" key="3">
    <source>
        <dbReference type="EMBL" id="AQX51452.1"/>
    </source>
</evidence>
<protein>
    <submittedName>
        <fullName evidence="3">4'-phosphopantetheinyl transferase</fullName>
    </submittedName>
</protein>
<dbReference type="EMBL" id="MAHS01000003">
    <property type="protein sequence ID" value="OPB52174.1"/>
    <property type="molecule type" value="Genomic_DNA"/>
</dbReference>
<dbReference type="Gene3D" id="3.90.470.20">
    <property type="entry name" value="4'-phosphopantetheinyl transferase domain"/>
    <property type="match status" value="1"/>
</dbReference>
<evidence type="ECO:0000259" key="2">
    <source>
        <dbReference type="Pfam" id="PF01648"/>
    </source>
</evidence>
<evidence type="ECO:0000313" key="6">
    <source>
        <dbReference type="Proteomes" id="UP000189738"/>
    </source>
</evidence>
<dbReference type="Pfam" id="PF01648">
    <property type="entry name" value="ACPS"/>
    <property type="match status" value="1"/>
</dbReference>
<dbReference type="EMBL" id="UFYD01000001">
    <property type="protein sequence ID" value="STD13437.1"/>
    <property type="molecule type" value="Genomic_DNA"/>
</dbReference>
<evidence type="ECO:0000256" key="1">
    <source>
        <dbReference type="ARBA" id="ARBA00022679"/>
    </source>
</evidence>